<feature type="repeat" description="MVP" evidence="8">
    <location>
        <begin position="175"/>
        <end position="227"/>
    </location>
</feature>
<feature type="coiled-coil region" evidence="9">
    <location>
        <begin position="678"/>
        <end position="756"/>
    </location>
</feature>
<dbReference type="Pfam" id="PF17796">
    <property type="entry name" value="Vault_4"/>
    <property type="match status" value="1"/>
</dbReference>
<dbReference type="InterPro" id="IPR041136">
    <property type="entry name" value="Vault_4"/>
</dbReference>
<dbReference type="KEGG" id="lak:106164443"/>
<evidence type="ECO:0000259" key="13">
    <source>
        <dbReference type="Pfam" id="PF17795"/>
    </source>
</evidence>
<dbReference type="Gene3D" id="6.10.250.720">
    <property type="match status" value="1"/>
</dbReference>
<dbReference type="GO" id="GO:1990904">
    <property type="term" value="C:ribonucleoprotein complex"/>
    <property type="evidence" value="ECO:0007669"/>
    <property type="project" value="UniProtKB-UniRule"/>
</dbReference>
<dbReference type="Pfam" id="PF17795">
    <property type="entry name" value="Vault_3"/>
    <property type="match status" value="1"/>
</dbReference>
<evidence type="ECO:0000256" key="2">
    <source>
        <dbReference type="ARBA" id="ARBA00004496"/>
    </source>
</evidence>
<feature type="domain" description="Major vault protein repeat" evidence="10">
    <location>
        <begin position="120"/>
        <end position="158"/>
    </location>
</feature>
<feature type="domain" description="Major vault protein repeat" evidence="14">
    <location>
        <begin position="385"/>
        <end position="435"/>
    </location>
</feature>
<dbReference type="PROSITE" id="PS51224">
    <property type="entry name" value="MVP"/>
    <property type="match status" value="4"/>
</dbReference>
<evidence type="ECO:0000259" key="12">
    <source>
        <dbReference type="Pfam" id="PF17794"/>
    </source>
</evidence>
<feature type="repeat" description="MVP" evidence="8">
    <location>
        <begin position="334"/>
        <end position="389"/>
    </location>
</feature>
<feature type="domain" description="Major vault protein repeat" evidence="10">
    <location>
        <begin position="172"/>
        <end position="212"/>
    </location>
</feature>
<sequence>MGSNIIGLPPHHFVHIIDFNTNVTKLEVGPNTVVLQSNEKLQAGPLPCIVVPPAHYCIIKDPMSNYVHGKKCELRLGYFDVRFHGEPFPLYPGEVLQGARSFGTSASDTNYSQAIKPLPVVKANHAIRLKALQDFDDGGVERKAGDMWQLEGPLTYKPTPNADIVGMIKPLVIGHNQALLLRAQQGFTDKDGIEHVTGEEWLVRRPGAYLPDVYAEDVELRNAIVLTENVALHLQADQTLVDSIGTKRLAGEEWLITLKDTESYIQDVGVTVKASISKTVVSRGQYCVVLDPQDKHGRNQMGKRELRKGVCSFFLKPGERLEDGVIKQSYIMGEDESLVLKALDKFEDTVAETKVKRKPGDRWMINGPMEYIPPIDVEVMDRRKAIPLNKNEGVYVRNEETGEVRSVMGPCAYMLKAYEVLWNKELTDSVELLLKHGGGYGKEDIRKIAYFEQSIDPSMLKGRDKTRVVTYRCPGNTAVQIYNYKKKTARVIFGPDLVVLGPHENFNVLSLSAGKPKKPHALQSLCLMLGPDFITDILEVETSDHARLSVKIAFNNYFQVERGNPKSEASIFNVPDFIGYACSQIGSRIRAQVAQIPFDQFHRHSAQIIKTAVFGYNKEGNVNEVLVFPSNSMVVTNVDIQSIEPVDVKMKDSLSKSVQMAIEIATKSIERSAAHEAMRSEQIAKGQLERQKLQTEREAEIERAKLYELRNIAAAVESTGQAKAEAQAQAEKTLIEAQSEIEVAQLKALAEQIEHNAQLHTQGILRSSELSFQKSQNELETSKARELTNVEISKFSSIVSTLGADTLAAIANSGPETQAKLLQGLGLESVLITDGNSPINLFNTAEGLIGATKG</sequence>
<dbReference type="Pfam" id="PF17794">
    <property type="entry name" value="Vault_2"/>
    <property type="match status" value="1"/>
</dbReference>
<dbReference type="AlphaFoldDB" id="A0A1S3IHR7"/>
<dbReference type="Gene3D" id="2.30.30.550">
    <property type="entry name" value="Major Vault Protein repeat"/>
    <property type="match status" value="4"/>
</dbReference>
<evidence type="ECO:0000313" key="15">
    <source>
        <dbReference type="Proteomes" id="UP000085678"/>
    </source>
</evidence>
<dbReference type="Pfam" id="PF11978">
    <property type="entry name" value="MVP_shoulder"/>
    <property type="match status" value="1"/>
</dbReference>
<evidence type="ECO:0000259" key="14">
    <source>
        <dbReference type="Pfam" id="PF17796"/>
    </source>
</evidence>
<dbReference type="Gene3D" id="2.30.30.570">
    <property type="match status" value="2"/>
</dbReference>
<keyword evidence="4 8" id="KW-0963">Cytoplasm</keyword>
<proteinExistence type="predicted"/>
<feature type="domain" description="Major vault protein repeat" evidence="13">
    <location>
        <begin position="468"/>
        <end position="529"/>
    </location>
</feature>
<evidence type="ECO:0000256" key="3">
    <source>
        <dbReference type="ARBA" id="ARBA00018296"/>
    </source>
</evidence>
<dbReference type="FunFam" id="3.30.479.30:FF:000010">
    <property type="entry name" value="major vault protein-like"/>
    <property type="match status" value="1"/>
</dbReference>
<evidence type="ECO:0000256" key="9">
    <source>
        <dbReference type="SAM" id="Coils"/>
    </source>
</evidence>
<evidence type="ECO:0000256" key="5">
    <source>
        <dbReference type="ARBA" id="ARBA00022737"/>
    </source>
</evidence>
<dbReference type="InterPro" id="IPR043179">
    <property type="entry name" value="Vault_2_sf"/>
</dbReference>
<dbReference type="GO" id="GO:0005737">
    <property type="term" value="C:cytoplasm"/>
    <property type="evidence" value="ECO:0007669"/>
    <property type="project" value="UniProtKB-SubCell"/>
</dbReference>
<protein>
    <recommendedName>
        <fullName evidence="3">Major vault protein</fullName>
    </recommendedName>
</protein>
<comment type="subcellular location">
    <subcellularLocation>
        <location evidence="2 8">Cytoplasm</location>
    </subcellularLocation>
    <subcellularLocation>
        <location evidence="1">Nucleus</location>
    </subcellularLocation>
</comment>
<evidence type="ECO:0000259" key="10">
    <source>
        <dbReference type="Pfam" id="PF01505"/>
    </source>
</evidence>
<dbReference type="FunFam" id="2.30.30.570:FF:000001">
    <property type="entry name" value="major vault protein-like"/>
    <property type="match status" value="1"/>
</dbReference>
<dbReference type="InterPro" id="IPR040989">
    <property type="entry name" value="Vault_3"/>
</dbReference>
<dbReference type="Gene3D" id="2.30.30.620">
    <property type="match status" value="1"/>
</dbReference>
<dbReference type="FunFam" id="2.30.30.560:FF:000001">
    <property type="entry name" value="major vault protein-like"/>
    <property type="match status" value="1"/>
</dbReference>
<dbReference type="InterPro" id="IPR002499">
    <property type="entry name" value="Vault_N"/>
</dbReference>
<evidence type="ECO:0000256" key="6">
    <source>
        <dbReference type="ARBA" id="ARBA00023242"/>
    </source>
</evidence>
<dbReference type="InParanoid" id="A0A1S3IHR7"/>
<feature type="domain" description="Major vault protein repeat" evidence="12">
    <location>
        <begin position="49"/>
        <end position="98"/>
    </location>
</feature>
<organism evidence="15 16">
    <name type="scientific">Lingula anatina</name>
    <name type="common">Brachiopod</name>
    <name type="synonym">Lingula unguis</name>
    <dbReference type="NCBI Taxonomy" id="7574"/>
    <lineage>
        <taxon>Eukaryota</taxon>
        <taxon>Metazoa</taxon>
        <taxon>Spiralia</taxon>
        <taxon>Lophotrochozoa</taxon>
        <taxon>Brachiopoda</taxon>
        <taxon>Linguliformea</taxon>
        <taxon>Lingulata</taxon>
        <taxon>Lingulida</taxon>
        <taxon>Linguloidea</taxon>
        <taxon>Lingulidae</taxon>
        <taxon>Lingula</taxon>
    </lineage>
</organism>
<dbReference type="Proteomes" id="UP000085678">
    <property type="component" value="Unplaced"/>
</dbReference>
<feature type="domain" description="Major vault protein shoulder" evidence="11">
    <location>
        <begin position="530"/>
        <end position="647"/>
    </location>
</feature>
<dbReference type="InterPro" id="IPR036013">
    <property type="entry name" value="Band_7/SPFH_dom_sf"/>
</dbReference>
<accession>A0A1S3IHR7</accession>
<dbReference type="RefSeq" id="XP_013397805.1">
    <property type="nucleotide sequence ID" value="XM_013542351.2"/>
</dbReference>
<dbReference type="Pfam" id="PF01505">
    <property type="entry name" value="Vault"/>
    <property type="match status" value="4"/>
</dbReference>
<feature type="domain" description="Major vault protein repeat" evidence="10">
    <location>
        <begin position="225"/>
        <end position="265"/>
    </location>
</feature>
<keyword evidence="15" id="KW-1185">Reference proteome</keyword>
<keyword evidence="7 8" id="KW-0687">Ribonucleoprotein</keyword>
<dbReference type="PANTHER" id="PTHR14165">
    <property type="entry name" value="MAJOR VAULT PROTEIN"/>
    <property type="match status" value="1"/>
</dbReference>
<dbReference type="InterPro" id="IPR043023">
    <property type="entry name" value="MVP_rep_sf"/>
</dbReference>
<keyword evidence="6" id="KW-0539">Nucleus</keyword>
<feature type="repeat" description="MVP" evidence="8">
    <location>
        <begin position="228"/>
        <end position="282"/>
    </location>
</feature>
<dbReference type="PANTHER" id="PTHR14165:SF16">
    <property type="entry name" value="MAJOR VAULT PROTEIN"/>
    <property type="match status" value="1"/>
</dbReference>
<reference evidence="16" key="1">
    <citation type="submission" date="2025-08" db="UniProtKB">
        <authorList>
            <consortium name="RefSeq"/>
        </authorList>
    </citation>
    <scope>IDENTIFICATION</scope>
    <source>
        <tissue evidence="16">Gonads</tissue>
    </source>
</reference>
<dbReference type="InterPro" id="IPR041139">
    <property type="entry name" value="MVP_rep_dom"/>
</dbReference>
<dbReference type="Gene3D" id="3.30.479.30">
    <property type="entry name" value="Band 7 domain"/>
    <property type="match status" value="1"/>
</dbReference>
<dbReference type="InterPro" id="IPR021870">
    <property type="entry name" value="MVP_shoulder"/>
</dbReference>
<name>A0A1S3IHR7_LINAN</name>
<evidence type="ECO:0000256" key="1">
    <source>
        <dbReference type="ARBA" id="ARBA00004123"/>
    </source>
</evidence>
<feature type="domain" description="Major vault protein repeat" evidence="10">
    <location>
        <begin position="330"/>
        <end position="374"/>
    </location>
</feature>
<dbReference type="Gene3D" id="2.30.30.560">
    <property type="match status" value="2"/>
</dbReference>
<evidence type="ECO:0000256" key="4">
    <source>
        <dbReference type="ARBA" id="ARBA00022490"/>
    </source>
</evidence>
<dbReference type="GeneID" id="106164443"/>
<gene>
    <name evidence="16" type="primary">LOC106164443</name>
</gene>
<dbReference type="Gene3D" id="6.20.380.10">
    <property type="match status" value="1"/>
</dbReference>
<dbReference type="InterPro" id="IPR039059">
    <property type="entry name" value="MVP"/>
</dbReference>
<keyword evidence="9" id="KW-0175">Coiled coil</keyword>
<dbReference type="InterPro" id="IPR041134">
    <property type="entry name" value="Vault_2"/>
</dbReference>
<dbReference type="CDD" id="cd08825">
    <property type="entry name" value="MVP_shoulder"/>
    <property type="match status" value="1"/>
</dbReference>
<evidence type="ECO:0000256" key="8">
    <source>
        <dbReference type="PROSITE-ProRule" id="PRU00571"/>
    </source>
</evidence>
<evidence type="ECO:0000256" key="7">
    <source>
        <dbReference type="ARBA" id="ARBA00023274"/>
    </source>
</evidence>
<dbReference type="FunFam" id="2.30.30.550:FF:000001">
    <property type="entry name" value="major vault protein-like"/>
    <property type="match status" value="2"/>
</dbReference>
<keyword evidence="5" id="KW-0677">Repeat</keyword>
<dbReference type="OrthoDB" id="6125719at2759"/>
<feature type="repeat" description="MVP" evidence="8">
    <location>
        <begin position="123"/>
        <end position="174"/>
    </location>
</feature>
<evidence type="ECO:0000313" key="16">
    <source>
        <dbReference type="RefSeq" id="XP_013397805.1"/>
    </source>
</evidence>
<dbReference type="GO" id="GO:0005634">
    <property type="term" value="C:nucleus"/>
    <property type="evidence" value="ECO:0007669"/>
    <property type="project" value="UniProtKB-SubCell"/>
</dbReference>
<evidence type="ECO:0000259" key="11">
    <source>
        <dbReference type="Pfam" id="PF11978"/>
    </source>
</evidence>